<dbReference type="InterPro" id="IPR004981">
    <property type="entry name" value="Trp_2_3_dOase"/>
</dbReference>
<comment type="pathway">
    <text evidence="1">Amino-acid degradation; L-tryptophan degradation via kynurenine pathway; L-kynurenine from L-tryptophan: step 1/2.</text>
</comment>
<feature type="binding site" evidence="1">
    <location>
        <position position="312"/>
    </location>
    <ligand>
        <name>substrate</name>
    </ligand>
</feature>
<keyword evidence="1" id="KW-0560">Oxidoreductase</keyword>
<organism evidence="2 3">
    <name type="scientific">Candidatus Opimibacter skivensis</name>
    <dbReference type="NCBI Taxonomy" id="2982028"/>
    <lineage>
        <taxon>Bacteria</taxon>
        <taxon>Pseudomonadati</taxon>
        <taxon>Bacteroidota</taxon>
        <taxon>Saprospiria</taxon>
        <taxon>Saprospirales</taxon>
        <taxon>Saprospiraceae</taxon>
        <taxon>Candidatus Opimibacter</taxon>
    </lineage>
</organism>
<name>A0A9D7SWT4_9BACT</name>
<keyword evidence="1" id="KW-0408">Iron</keyword>
<dbReference type="PANTHER" id="PTHR10138:SF0">
    <property type="entry name" value="TRYPTOPHAN 2,3-DIOXYGENASE"/>
    <property type="match status" value="1"/>
</dbReference>
<feature type="binding site" description="axial binding residue" evidence="1">
    <location>
        <position position="298"/>
    </location>
    <ligand>
        <name>heme</name>
        <dbReference type="ChEBI" id="CHEBI:30413"/>
    </ligand>
    <ligandPart>
        <name>Fe</name>
        <dbReference type="ChEBI" id="CHEBI:18248"/>
    </ligandPart>
</feature>
<keyword evidence="1" id="KW-0479">Metal-binding</keyword>
<comment type="function">
    <text evidence="1">Heme-dependent dioxygenase that catalyzes the oxidative cleavage of the L-tryptophan (L-Trp) pyrrole ring and converts L-tryptophan to N-formyl-L-kynurenine. Catalyzes the oxidative cleavage of the indole moiety.</text>
</comment>
<gene>
    <name evidence="1" type="primary">kynA</name>
    <name evidence="2" type="ORF">IPP15_07850</name>
</gene>
<dbReference type="GO" id="GO:0046872">
    <property type="term" value="F:metal ion binding"/>
    <property type="evidence" value="ECO:0007669"/>
    <property type="project" value="UniProtKB-KW"/>
</dbReference>
<dbReference type="GO" id="GO:0020037">
    <property type="term" value="F:heme binding"/>
    <property type="evidence" value="ECO:0007669"/>
    <property type="project" value="UniProtKB-UniRule"/>
</dbReference>
<keyword evidence="1" id="KW-0223">Dioxygenase</keyword>
<comment type="cofactor">
    <cofactor evidence="1">
        <name>heme</name>
        <dbReference type="ChEBI" id="CHEBI:30413"/>
    </cofactor>
    <text evidence="1">Binds 1 heme group per subunit.</text>
</comment>
<accession>A0A9D7SWT4</accession>
<reference evidence="2 3" key="1">
    <citation type="submission" date="2020-10" db="EMBL/GenBank/DDBJ databases">
        <title>Connecting structure to function with the recovery of over 1000 high-quality activated sludge metagenome-assembled genomes encoding full-length rRNA genes using long-read sequencing.</title>
        <authorList>
            <person name="Singleton C.M."/>
            <person name="Petriglieri F."/>
            <person name="Kristensen J.M."/>
            <person name="Kirkegaard R.H."/>
            <person name="Michaelsen T.Y."/>
            <person name="Andersen M.H."/>
            <person name="Karst S.M."/>
            <person name="Dueholm M.S."/>
            <person name="Nielsen P.H."/>
            <person name="Albertsen M."/>
        </authorList>
    </citation>
    <scope>NUCLEOTIDE SEQUENCE [LARGE SCALE GENOMIC DNA]</scope>
    <source>
        <strain evidence="2">Ribe_18-Q3-R11-54_MAXAC.273</strain>
    </source>
</reference>
<dbReference type="EMBL" id="JADKGY010000006">
    <property type="protein sequence ID" value="MBK9982324.1"/>
    <property type="molecule type" value="Genomic_DNA"/>
</dbReference>
<comment type="caution">
    <text evidence="2">The sequence shown here is derived from an EMBL/GenBank/DDBJ whole genome shotgun (WGS) entry which is preliminary data.</text>
</comment>
<keyword evidence="1" id="KW-0349">Heme</keyword>
<sequence>MSEKFTSVHYHSYLQLDKILDAQHPRSAQVEESVAHDEMLFIIMHQVYELWFKQIIHELESISLMFEDNLMDEVEILKAVTRLERIIEIQKLLIDQINVMETLTAMDFLDFRQYLFPASGFQSLQFRVVENLLGLKQEQRLTYNNLPYDVVFSETQKEVLERSIENKSLLTHVIEWLDRTPFLEFSKFSFLEAYKKAVERMIQKDKDAINASEILSEETKKQRLTMMGDTSTYFNAVFDPAQFEEMRNRGEVKFSYKAMLAALFIFLYRDEPILQQPYRLLSRLMDIEEMLTNWRNRHSQMVLRMIGRKTGTGGSSGHQYLKSTAQHHQIFTDLYQVATLLIPRSELPALPEELKQYLGFYFSSHEHVKE</sequence>
<dbReference type="AlphaFoldDB" id="A0A9D7SWT4"/>
<dbReference type="Gene3D" id="1.10.287.3810">
    <property type="match status" value="1"/>
</dbReference>
<dbReference type="EC" id="1.13.11.11" evidence="1"/>
<dbReference type="GO" id="GO:0004833">
    <property type="term" value="F:L-tryptophan 2,3-dioxygenase activity"/>
    <property type="evidence" value="ECO:0007669"/>
    <property type="project" value="UniProtKB-UniRule"/>
</dbReference>
<comment type="similarity">
    <text evidence="1">Belongs to the tryptophan 2,3-dioxygenase family.</text>
</comment>
<dbReference type="GO" id="GO:0019441">
    <property type="term" value="P:L-tryptophan catabolic process to kynurenine"/>
    <property type="evidence" value="ECO:0007669"/>
    <property type="project" value="UniProtKB-UniRule"/>
</dbReference>
<proteinExistence type="inferred from homology"/>
<protein>
    <recommendedName>
        <fullName evidence="1">Tryptophan 2,3-dioxygenase</fullName>
        <shortName evidence="1">TDO</shortName>
        <ecNumber evidence="1">1.13.11.11</ecNumber>
    </recommendedName>
    <alternativeName>
        <fullName evidence="1">Tryptamin 2,3-dioxygenase</fullName>
    </alternativeName>
    <alternativeName>
        <fullName evidence="1">Tryptophan oxygenase</fullName>
        <shortName evidence="1">TO</shortName>
        <shortName evidence="1">TRPO</shortName>
    </alternativeName>
    <alternativeName>
        <fullName evidence="1">Tryptophan pyrrolase</fullName>
    </alternativeName>
    <alternativeName>
        <fullName evidence="1">Tryptophanase</fullName>
    </alternativeName>
</protein>
<evidence type="ECO:0000256" key="1">
    <source>
        <dbReference type="HAMAP-Rule" id="MF_01972"/>
    </source>
</evidence>
<dbReference type="HAMAP" id="MF_01972">
    <property type="entry name" value="T23O"/>
    <property type="match status" value="1"/>
</dbReference>
<evidence type="ECO:0000313" key="2">
    <source>
        <dbReference type="EMBL" id="MBK9982324.1"/>
    </source>
</evidence>
<dbReference type="GO" id="GO:0019442">
    <property type="term" value="P:L-tryptophan catabolic process to acetyl-CoA"/>
    <property type="evidence" value="ECO:0007669"/>
    <property type="project" value="TreeGrafter"/>
</dbReference>
<dbReference type="Proteomes" id="UP000808337">
    <property type="component" value="Unassembled WGS sequence"/>
</dbReference>
<comment type="catalytic activity">
    <reaction evidence="1">
        <text>L-tryptophan + O2 = N-formyl-L-kynurenine</text>
        <dbReference type="Rhea" id="RHEA:24536"/>
        <dbReference type="ChEBI" id="CHEBI:15379"/>
        <dbReference type="ChEBI" id="CHEBI:57912"/>
        <dbReference type="ChEBI" id="CHEBI:58629"/>
        <dbReference type="EC" id="1.13.11.11"/>
    </reaction>
</comment>
<comment type="caution">
    <text evidence="1">Lacks conserved residue(s) required for the propagation of feature annotation.</text>
</comment>
<comment type="subunit">
    <text evidence="1">Homotetramer.</text>
</comment>
<dbReference type="Pfam" id="PF03301">
    <property type="entry name" value="Trp_dioxygenase"/>
    <property type="match status" value="1"/>
</dbReference>
<dbReference type="SUPFAM" id="SSF140959">
    <property type="entry name" value="Indolic compounds 2,3-dioxygenase-like"/>
    <property type="match status" value="1"/>
</dbReference>
<feature type="binding site" evidence="1">
    <location>
        <position position="112"/>
    </location>
    <ligand>
        <name>substrate</name>
    </ligand>
</feature>
<keyword evidence="1" id="KW-0823">Tryptophan catabolism</keyword>
<dbReference type="Gene3D" id="1.20.58.480">
    <property type="match status" value="1"/>
</dbReference>
<evidence type="ECO:0000313" key="3">
    <source>
        <dbReference type="Proteomes" id="UP000808337"/>
    </source>
</evidence>
<dbReference type="InterPro" id="IPR037217">
    <property type="entry name" value="Trp/Indoleamine_2_3_dOase-like"/>
</dbReference>
<dbReference type="PANTHER" id="PTHR10138">
    <property type="entry name" value="TRYPTOPHAN 2,3-DIOXYGENASE"/>
    <property type="match status" value="1"/>
</dbReference>